<evidence type="ECO:0008006" key="3">
    <source>
        <dbReference type="Google" id="ProtNLM"/>
    </source>
</evidence>
<reference evidence="2" key="1">
    <citation type="journal article" date="2020" name="mSystems">
        <title>Genome- and Community-Level Interaction Insights into Carbon Utilization and Element Cycling Functions of Hydrothermarchaeota in Hydrothermal Sediment.</title>
        <authorList>
            <person name="Zhou Z."/>
            <person name="Liu Y."/>
            <person name="Xu W."/>
            <person name="Pan J."/>
            <person name="Luo Z.H."/>
            <person name="Li M."/>
        </authorList>
    </citation>
    <scope>NUCLEOTIDE SEQUENCE [LARGE SCALE GENOMIC DNA]</scope>
    <source>
        <strain evidence="2">HyVt-380</strain>
    </source>
</reference>
<dbReference type="SUPFAM" id="SSF117130">
    <property type="entry name" value="CsrA-like"/>
    <property type="match status" value="1"/>
</dbReference>
<dbReference type="InterPro" id="IPR003751">
    <property type="entry name" value="CsrA"/>
</dbReference>
<dbReference type="Gene3D" id="2.60.40.4380">
    <property type="entry name" value="Translational regulator CsrA"/>
    <property type="match status" value="1"/>
</dbReference>
<comment type="caution">
    <text evidence="2">The sequence shown here is derived from an EMBL/GenBank/DDBJ whole genome shotgun (WGS) entry which is preliminary data.</text>
</comment>
<dbReference type="GO" id="GO:0006402">
    <property type="term" value="P:mRNA catabolic process"/>
    <property type="evidence" value="ECO:0007669"/>
    <property type="project" value="InterPro"/>
</dbReference>
<organism evidence="2">
    <name type="scientific">Methylophaga aminisulfidivorans</name>
    <dbReference type="NCBI Taxonomy" id="230105"/>
    <lineage>
        <taxon>Bacteria</taxon>
        <taxon>Pseudomonadati</taxon>
        <taxon>Pseudomonadota</taxon>
        <taxon>Gammaproteobacteria</taxon>
        <taxon>Thiotrichales</taxon>
        <taxon>Piscirickettsiaceae</taxon>
        <taxon>Methylophaga</taxon>
    </lineage>
</organism>
<dbReference type="GO" id="GO:0003723">
    <property type="term" value="F:RNA binding"/>
    <property type="evidence" value="ECO:0007669"/>
    <property type="project" value="InterPro"/>
</dbReference>
<dbReference type="EMBL" id="DRHY01000046">
    <property type="protein sequence ID" value="HEC73157.1"/>
    <property type="molecule type" value="Genomic_DNA"/>
</dbReference>
<proteinExistence type="predicted"/>
<protein>
    <recommendedName>
        <fullName evidence="3">Carbon storage regulator</fullName>
    </recommendedName>
</protein>
<name>A0A7C1VZ43_9GAMM</name>
<evidence type="ECO:0000256" key="1">
    <source>
        <dbReference type="ARBA" id="ARBA00023159"/>
    </source>
</evidence>
<dbReference type="AlphaFoldDB" id="A0A7C1VZ43"/>
<evidence type="ECO:0000313" key="2">
    <source>
        <dbReference type="EMBL" id="HEC73157.1"/>
    </source>
</evidence>
<gene>
    <name evidence="2" type="ORF">ENI26_02155</name>
</gene>
<dbReference type="Pfam" id="PF02599">
    <property type="entry name" value="CsrA"/>
    <property type="match status" value="1"/>
</dbReference>
<keyword evidence="1" id="KW-0010">Activator</keyword>
<dbReference type="InterPro" id="IPR036107">
    <property type="entry name" value="CsrA_sf"/>
</dbReference>
<dbReference type="GO" id="GO:0006109">
    <property type="term" value="P:regulation of carbohydrate metabolic process"/>
    <property type="evidence" value="ECO:0007669"/>
    <property type="project" value="InterPro"/>
</dbReference>
<dbReference type="Proteomes" id="UP000886384">
    <property type="component" value="Unassembled WGS sequence"/>
</dbReference>
<sequence length="30" mass="3436">MLILSRKTDTSLIIGDDVKITIKKVHVRNQ</sequence>
<accession>A0A7C1VZ43</accession>